<dbReference type="OrthoDB" id="1592604at2759"/>
<keyword evidence="1" id="KW-0472">Membrane</keyword>
<dbReference type="STRING" id="105231.A0A1Y1ILM1"/>
<feature type="transmembrane region" description="Helical" evidence="1">
    <location>
        <begin position="12"/>
        <end position="31"/>
    </location>
</feature>
<dbReference type="PANTHER" id="PTHR46635">
    <property type="entry name" value="GLYCOSYL TRANSFERASE FAMILY 1 PROTEIN"/>
    <property type="match status" value="1"/>
</dbReference>
<sequence length="390" mass="44015">MKHARLVSQRAWIALCVAAGLACSIFLLSGMPKEGNELAAGGALQTSLRRHQVILRPQPSLTQRSADIPLVIYEQYHDVSCHPHLHTGNLLYRGLNQAAGQLRHTDDVDVPAFFEIGNDAYYQNLLCEFTGILAVANVLSQVHPHRWIGFQSWKATEKQRALTSASEEAILAAIAKPEYADAVFFWANGGVRDHGWGDGIQDFYGQCDSVHIYCSLVYERTFELLFGGRLADAGYRGPPPMPVDGGSFIFMSYFVMRSAALQEYAQLVKAFFVTLDRMYFHAHRDGQFCILAHGKGVPEPEVPAAKEYESLHCYCYLLERLINIWAYHSGRRMLHVNVDTGEITEQHPVEQRDTWRHVFQGEALSRALSAFESELRRRSEASVLWSRLSR</sequence>
<keyword evidence="3" id="KW-1185">Reference proteome</keyword>
<keyword evidence="1" id="KW-1133">Transmembrane helix</keyword>
<dbReference type="AlphaFoldDB" id="A0A1Y1ILM1"/>
<reference evidence="2 3" key="1">
    <citation type="journal article" date="2014" name="Nat. Commun.">
        <title>Klebsormidium flaccidum genome reveals primary factors for plant terrestrial adaptation.</title>
        <authorList>
            <person name="Hori K."/>
            <person name="Maruyama F."/>
            <person name="Fujisawa T."/>
            <person name="Togashi T."/>
            <person name="Yamamoto N."/>
            <person name="Seo M."/>
            <person name="Sato S."/>
            <person name="Yamada T."/>
            <person name="Mori H."/>
            <person name="Tajima N."/>
            <person name="Moriyama T."/>
            <person name="Ikeuchi M."/>
            <person name="Watanabe M."/>
            <person name="Wada H."/>
            <person name="Kobayashi K."/>
            <person name="Saito M."/>
            <person name="Masuda T."/>
            <person name="Sasaki-Sekimoto Y."/>
            <person name="Mashiguchi K."/>
            <person name="Awai K."/>
            <person name="Shimojima M."/>
            <person name="Masuda S."/>
            <person name="Iwai M."/>
            <person name="Nobusawa T."/>
            <person name="Narise T."/>
            <person name="Kondo S."/>
            <person name="Saito H."/>
            <person name="Sato R."/>
            <person name="Murakawa M."/>
            <person name="Ihara Y."/>
            <person name="Oshima-Yamada Y."/>
            <person name="Ohtaka K."/>
            <person name="Satoh M."/>
            <person name="Sonobe K."/>
            <person name="Ishii M."/>
            <person name="Ohtani R."/>
            <person name="Kanamori-Sato M."/>
            <person name="Honoki R."/>
            <person name="Miyazaki D."/>
            <person name="Mochizuki H."/>
            <person name="Umetsu J."/>
            <person name="Higashi K."/>
            <person name="Shibata D."/>
            <person name="Kamiya Y."/>
            <person name="Sato N."/>
            <person name="Nakamura Y."/>
            <person name="Tabata S."/>
            <person name="Ida S."/>
            <person name="Kurokawa K."/>
            <person name="Ohta H."/>
        </authorList>
    </citation>
    <scope>NUCLEOTIDE SEQUENCE [LARGE SCALE GENOMIC DNA]</scope>
    <source>
        <strain evidence="2 3">NIES-2285</strain>
    </source>
</reference>
<evidence type="ECO:0000313" key="3">
    <source>
        <dbReference type="Proteomes" id="UP000054558"/>
    </source>
</evidence>
<proteinExistence type="predicted"/>
<gene>
    <name evidence="2" type="ORF">KFL_007180030</name>
</gene>
<keyword evidence="1" id="KW-0812">Transmembrane</keyword>
<dbReference type="Proteomes" id="UP000054558">
    <property type="component" value="Unassembled WGS sequence"/>
</dbReference>
<dbReference type="EMBL" id="DF237667">
    <property type="protein sequence ID" value="GAQ91042.1"/>
    <property type="molecule type" value="Genomic_DNA"/>
</dbReference>
<name>A0A1Y1ILM1_KLENI</name>
<evidence type="ECO:0000313" key="2">
    <source>
        <dbReference type="EMBL" id="GAQ91042.1"/>
    </source>
</evidence>
<evidence type="ECO:0000256" key="1">
    <source>
        <dbReference type="SAM" id="Phobius"/>
    </source>
</evidence>
<protein>
    <submittedName>
        <fullName evidence="2">Uncharacterized protein</fullName>
    </submittedName>
</protein>
<dbReference type="PROSITE" id="PS51257">
    <property type="entry name" value="PROKAR_LIPOPROTEIN"/>
    <property type="match status" value="1"/>
</dbReference>
<organism evidence="2 3">
    <name type="scientific">Klebsormidium nitens</name>
    <name type="common">Green alga</name>
    <name type="synonym">Ulothrix nitens</name>
    <dbReference type="NCBI Taxonomy" id="105231"/>
    <lineage>
        <taxon>Eukaryota</taxon>
        <taxon>Viridiplantae</taxon>
        <taxon>Streptophyta</taxon>
        <taxon>Klebsormidiophyceae</taxon>
        <taxon>Klebsormidiales</taxon>
        <taxon>Klebsormidiaceae</taxon>
        <taxon>Klebsormidium</taxon>
    </lineage>
</organism>
<accession>A0A1Y1ILM1</accession>
<dbReference type="PANTHER" id="PTHR46635:SF4">
    <property type="match status" value="1"/>
</dbReference>